<dbReference type="GO" id="GO:0003729">
    <property type="term" value="F:mRNA binding"/>
    <property type="evidence" value="ECO:0007669"/>
    <property type="project" value="TreeGrafter"/>
</dbReference>
<dbReference type="GO" id="GO:0005840">
    <property type="term" value="C:ribosome"/>
    <property type="evidence" value="ECO:0007669"/>
    <property type="project" value="UniProtKB-KW"/>
</dbReference>
<evidence type="ECO:0000259" key="3">
    <source>
        <dbReference type="Pfam" id="PF00542"/>
    </source>
</evidence>
<organism evidence="4 5">
    <name type="scientific">Quercus suber</name>
    <name type="common">Cork oak</name>
    <dbReference type="NCBI Taxonomy" id="58331"/>
    <lineage>
        <taxon>Eukaryota</taxon>
        <taxon>Viridiplantae</taxon>
        <taxon>Streptophyta</taxon>
        <taxon>Embryophyta</taxon>
        <taxon>Tracheophyta</taxon>
        <taxon>Spermatophyta</taxon>
        <taxon>Magnoliopsida</taxon>
        <taxon>eudicotyledons</taxon>
        <taxon>Gunneridae</taxon>
        <taxon>Pentapetalae</taxon>
        <taxon>rosids</taxon>
        <taxon>fabids</taxon>
        <taxon>Fagales</taxon>
        <taxon>Fagaceae</taxon>
        <taxon>Quercus</taxon>
    </lineage>
</organism>
<accession>A0AAW0IQZ7</accession>
<name>A0AAW0IQZ7_QUESU</name>
<dbReference type="PANTHER" id="PTHR45987">
    <property type="entry name" value="39S RIBOSOMAL PROTEIN L12"/>
    <property type="match status" value="1"/>
</dbReference>
<dbReference type="Proteomes" id="UP000237347">
    <property type="component" value="Unassembled WGS sequence"/>
</dbReference>
<dbReference type="AlphaFoldDB" id="A0AAW0IQZ7"/>
<keyword evidence="1 4" id="KW-0689">Ribosomal protein</keyword>
<dbReference type="SUPFAM" id="SSF54736">
    <property type="entry name" value="ClpS-like"/>
    <property type="match status" value="1"/>
</dbReference>
<evidence type="ECO:0000256" key="1">
    <source>
        <dbReference type="ARBA" id="ARBA00022980"/>
    </source>
</evidence>
<evidence type="ECO:0000256" key="2">
    <source>
        <dbReference type="ARBA" id="ARBA00023274"/>
    </source>
</evidence>
<dbReference type="InterPro" id="IPR013823">
    <property type="entry name" value="Ribosomal_bL12_C"/>
</dbReference>
<dbReference type="CDD" id="cd00387">
    <property type="entry name" value="Ribosomal_L7_L12"/>
    <property type="match status" value="1"/>
</dbReference>
<dbReference type="InterPro" id="IPR014719">
    <property type="entry name" value="Ribosomal_bL12_C/ClpS-like"/>
</dbReference>
<dbReference type="GO" id="GO:1990904">
    <property type="term" value="C:ribonucleoprotein complex"/>
    <property type="evidence" value="ECO:0007669"/>
    <property type="project" value="UniProtKB-KW"/>
</dbReference>
<dbReference type="GO" id="GO:0003735">
    <property type="term" value="F:structural constituent of ribosome"/>
    <property type="evidence" value="ECO:0007669"/>
    <property type="project" value="InterPro"/>
</dbReference>
<dbReference type="PANTHER" id="PTHR45987:SF11">
    <property type="entry name" value="OS07G0626100 PROTEIN"/>
    <property type="match status" value="1"/>
</dbReference>
<evidence type="ECO:0000313" key="4">
    <source>
        <dbReference type="EMBL" id="KAK7816693.1"/>
    </source>
</evidence>
<feature type="domain" description="Large ribosomal subunit protein bL12 C-terminal" evidence="3">
    <location>
        <begin position="118"/>
        <end position="158"/>
    </location>
</feature>
<sequence>MKNNDANFGSYNEEQCSKPPSLQVILGIRICPFGVLNPHQVPNQSLHSQWQTTRLHSVHGHRDSHLEARANPRRDLTKLEHYELNKYGLAVFRLGPSATFGFEARSDMEAKAAEKSAFDLKLKKYDAAVKIKIIKEVRTFMDLGLKEAKELVEKVPVVNEK</sequence>
<protein>
    <submittedName>
        <fullName evidence="4">50s ribosomal protein l12</fullName>
    </submittedName>
</protein>
<evidence type="ECO:0000313" key="5">
    <source>
        <dbReference type="Proteomes" id="UP000237347"/>
    </source>
</evidence>
<proteinExistence type="predicted"/>
<dbReference type="Gene3D" id="3.30.1390.10">
    <property type="match status" value="1"/>
</dbReference>
<keyword evidence="2" id="KW-0687">Ribonucleoprotein</keyword>
<keyword evidence="5" id="KW-1185">Reference proteome</keyword>
<dbReference type="EMBL" id="PKMF04000923">
    <property type="protein sequence ID" value="KAK7816693.1"/>
    <property type="molecule type" value="Genomic_DNA"/>
</dbReference>
<dbReference type="GO" id="GO:0006412">
    <property type="term" value="P:translation"/>
    <property type="evidence" value="ECO:0007669"/>
    <property type="project" value="InterPro"/>
</dbReference>
<comment type="caution">
    <text evidence="4">The sequence shown here is derived from an EMBL/GenBank/DDBJ whole genome shotgun (WGS) entry which is preliminary data.</text>
</comment>
<gene>
    <name evidence="4" type="primary">rpl12</name>
    <name evidence="4" type="ORF">CFP56_043709</name>
</gene>
<dbReference type="InterPro" id="IPR000206">
    <property type="entry name" value="Ribosomal_bL12"/>
</dbReference>
<dbReference type="Pfam" id="PF00542">
    <property type="entry name" value="Ribosomal_L12"/>
    <property type="match status" value="1"/>
</dbReference>
<reference evidence="4 5" key="1">
    <citation type="journal article" date="2018" name="Sci. Data">
        <title>The draft genome sequence of cork oak.</title>
        <authorList>
            <person name="Ramos A.M."/>
            <person name="Usie A."/>
            <person name="Barbosa P."/>
            <person name="Barros P.M."/>
            <person name="Capote T."/>
            <person name="Chaves I."/>
            <person name="Simoes F."/>
            <person name="Abreu I."/>
            <person name="Carrasquinho I."/>
            <person name="Faro C."/>
            <person name="Guimaraes J.B."/>
            <person name="Mendonca D."/>
            <person name="Nobrega F."/>
            <person name="Rodrigues L."/>
            <person name="Saibo N.J.M."/>
            <person name="Varela M.C."/>
            <person name="Egas C."/>
            <person name="Matos J."/>
            <person name="Miguel C.M."/>
            <person name="Oliveira M.M."/>
            <person name="Ricardo C.P."/>
            <person name="Goncalves S."/>
        </authorList>
    </citation>
    <scope>NUCLEOTIDE SEQUENCE [LARGE SCALE GENOMIC DNA]</scope>
    <source>
        <strain evidence="5">cv. HL8</strain>
    </source>
</reference>